<proteinExistence type="predicted"/>
<keyword evidence="2" id="KW-0472">Membrane</keyword>
<dbReference type="RefSeq" id="WP_201367456.1">
    <property type="nucleotide sequence ID" value="NZ_BNJJ01000052.1"/>
</dbReference>
<comment type="caution">
    <text evidence="4">The sequence shown here is derived from an EMBL/GenBank/DDBJ whole genome shotgun (WGS) entry which is preliminary data.</text>
</comment>
<name>A0ABQ3VXW9_9CHLR</name>
<evidence type="ECO:0000313" key="4">
    <source>
        <dbReference type="EMBL" id="GHO89896.1"/>
    </source>
</evidence>
<accession>A0ABQ3VXW9</accession>
<keyword evidence="2" id="KW-1133">Transmembrane helix</keyword>
<protein>
    <recommendedName>
        <fullName evidence="3">Zinc-ribbon domain-containing protein</fullName>
    </recommendedName>
</protein>
<evidence type="ECO:0000256" key="1">
    <source>
        <dbReference type="SAM" id="MobiDB-lite"/>
    </source>
</evidence>
<evidence type="ECO:0000256" key="2">
    <source>
        <dbReference type="SAM" id="Phobius"/>
    </source>
</evidence>
<keyword evidence="2" id="KW-0812">Transmembrane</keyword>
<feature type="transmembrane region" description="Helical" evidence="2">
    <location>
        <begin position="118"/>
        <end position="137"/>
    </location>
</feature>
<dbReference type="EMBL" id="BNJJ01000052">
    <property type="protein sequence ID" value="GHO89896.1"/>
    <property type="molecule type" value="Genomic_DNA"/>
</dbReference>
<evidence type="ECO:0000259" key="3">
    <source>
        <dbReference type="Pfam" id="PF13240"/>
    </source>
</evidence>
<feature type="transmembrane region" description="Helical" evidence="2">
    <location>
        <begin position="168"/>
        <end position="190"/>
    </location>
</feature>
<dbReference type="InterPro" id="IPR026870">
    <property type="entry name" value="Zinc_ribbon_dom"/>
</dbReference>
<organism evidence="4 5">
    <name type="scientific">Dictyobacter formicarum</name>
    <dbReference type="NCBI Taxonomy" id="2778368"/>
    <lineage>
        <taxon>Bacteria</taxon>
        <taxon>Bacillati</taxon>
        <taxon>Chloroflexota</taxon>
        <taxon>Ktedonobacteria</taxon>
        <taxon>Ktedonobacterales</taxon>
        <taxon>Dictyobacteraceae</taxon>
        <taxon>Dictyobacter</taxon>
    </lineage>
</organism>
<feature type="domain" description="Zinc-ribbon" evidence="3">
    <location>
        <begin position="2"/>
        <end position="23"/>
    </location>
</feature>
<dbReference type="Pfam" id="PF13240">
    <property type="entry name" value="Zn_Ribbon_1"/>
    <property type="match status" value="1"/>
</dbReference>
<reference evidence="4 5" key="1">
    <citation type="journal article" date="2021" name="Int. J. Syst. Evol. Microbiol.">
        <title>Reticulibacter mediterranei gen. nov., sp. nov., within the new family Reticulibacteraceae fam. nov., and Ktedonospora formicarum gen. nov., sp. nov., Ktedonobacter robiniae sp. nov., Dictyobacter formicarum sp. nov. and Dictyobacter arantiisoli sp. nov., belonging to the class Ktedonobacteria.</title>
        <authorList>
            <person name="Yabe S."/>
            <person name="Zheng Y."/>
            <person name="Wang C.M."/>
            <person name="Sakai Y."/>
            <person name="Abe K."/>
            <person name="Yokota A."/>
            <person name="Donadio S."/>
            <person name="Cavaletti L."/>
            <person name="Monciardini P."/>
        </authorList>
    </citation>
    <scope>NUCLEOTIDE SEQUENCE [LARGE SCALE GENOMIC DNA]</scope>
    <source>
        <strain evidence="4 5">SOSP1-9</strain>
    </source>
</reference>
<feature type="transmembrane region" description="Helical" evidence="2">
    <location>
        <begin position="144"/>
        <end position="162"/>
    </location>
</feature>
<keyword evidence="5" id="KW-1185">Reference proteome</keyword>
<sequence>MFCKRCGKEIADTTRICPVCGSSIKQPASNEHPHTSYGVYPPLETESPAPQQRQNFVPPAQRPAPHGPGQASYPPPYANGYAASPPSYQPPPTYQATFTAYAPEVNASAFTVTQKDNTALITEIILSLIGIFGVGWLMTRETTVGAVLLVCSFFLYWPLMILGTLFTLGFGLICLGPLAIGAIIINIVLLNSAINRKATHFVITPQAPQRMTVPPQRY</sequence>
<gene>
    <name evidence="4" type="ORF">KSZ_79020</name>
</gene>
<evidence type="ECO:0000313" key="5">
    <source>
        <dbReference type="Proteomes" id="UP000635565"/>
    </source>
</evidence>
<dbReference type="Proteomes" id="UP000635565">
    <property type="component" value="Unassembled WGS sequence"/>
</dbReference>
<feature type="region of interest" description="Disordered" evidence="1">
    <location>
        <begin position="23"/>
        <end position="71"/>
    </location>
</feature>